<dbReference type="PANTHER" id="PTHR20855">
    <property type="entry name" value="ADIPOR/PROGESTIN RECEPTOR-RELATED"/>
    <property type="match status" value="1"/>
</dbReference>
<evidence type="ECO:0000313" key="9">
    <source>
        <dbReference type="Proteomes" id="UP001208570"/>
    </source>
</evidence>
<feature type="compositionally biased region" description="Low complexity" evidence="6">
    <location>
        <begin position="12"/>
        <end position="31"/>
    </location>
</feature>
<feature type="region of interest" description="Disordered" evidence="6">
    <location>
        <begin position="1"/>
        <end position="81"/>
    </location>
</feature>
<dbReference type="Proteomes" id="UP001208570">
    <property type="component" value="Unassembled WGS sequence"/>
</dbReference>
<feature type="transmembrane region" description="Helical" evidence="7">
    <location>
        <begin position="336"/>
        <end position="356"/>
    </location>
</feature>
<dbReference type="GO" id="GO:0016020">
    <property type="term" value="C:membrane"/>
    <property type="evidence" value="ECO:0007669"/>
    <property type="project" value="UniProtKB-SubCell"/>
</dbReference>
<keyword evidence="4 7" id="KW-1133">Transmembrane helix</keyword>
<name>A0AAD9KAI8_9ANNE</name>
<feature type="transmembrane region" description="Helical" evidence="7">
    <location>
        <begin position="314"/>
        <end position="330"/>
    </location>
</feature>
<evidence type="ECO:0000256" key="4">
    <source>
        <dbReference type="ARBA" id="ARBA00022989"/>
    </source>
</evidence>
<organism evidence="8 9">
    <name type="scientific">Paralvinella palmiformis</name>
    <dbReference type="NCBI Taxonomy" id="53620"/>
    <lineage>
        <taxon>Eukaryota</taxon>
        <taxon>Metazoa</taxon>
        <taxon>Spiralia</taxon>
        <taxon>Lophotrochozoa</taxon>
        <taxon>Annelida</taxon>
        <taxon>Polychaeta</taxon>
        <taxon>Sedentaria</taxon>
        <taxon>Canalipalpata</taxon>
        <taxon>Terebellida</taxon>
        <taxon>Terebelliformia</taxon>
        <taxon>Alvinellidae</taxon>
        <taxon>Paralvinella</taxon>
    </lineage>
</organism>
<feature type="transmembrane region" description="Helical" evidence="7">
    <location>
        <begin position="166"/>
        <end position="183"/>
    </location>
</feature>
<evidence type="ECO:0000256" key="6">
    <source>
        <dbReference type="SAM" id="MobiDB-lite"/>
    </source>
</evidence>
<accession>A0AAD9KAI8</accession>
<protein>
    <submittedName>
        <fullName evidence="8">Uncharacterized protein</fullName>
    </submittedName>
</protein>
<keyword evidence="5 7" id="KW-0472">Membrane</keyword>
<evidence type="ECO:0000256" key="3">
    <source>
        <dbReference type="ARBA" id="ARBA00022692"/>
    </source>
</evidence>
<comment type="subcellular location">
    <subcellularLocation>
        <location evidence="1">Membrane</location>
        <topology evidence="1">Multi-pass membrane protein</topology>
    </subcellularLocation>
</comment>
<proteinExistence type="inferred from homology"/>
<feature type="transmembrane region" description="Helical" evidence="7">
    <location>
        <begin position="390"/>
        <end position="407"/>
    </location>
</feature>
<reference evidence="8" key="1">
    <citation type="journal article" date="2023" name="Mol. Biol. Evol.">
        <title>Third-Generation Sequencing Reveals the Adaptive Role of the Epigenome in Three Deep-Sea Polychaetes.</title>
        <authorList>
            <person name="Perez M."/>
            <person name="Aroh O."/>
            <person name="Sun Y."/>
            <person name="Lan Y."/>
            <person name="Juniper S.K."/>
            <person name="Young C.R."/>
            <person name="Angers B."/>
            <person name="Qian P.Y."/>
        </authorList>
    </citation>
    <scope>NUCLEOTIDE SEQUENCE</scope>
    <source>
        <strain evidence="8">P08H-3</strain>
    </source>
</reference>
<evidence type="ECO:0000313" key="8">
    <source>
        <dbReference type="EMBL" id="KAK2167601.1"/>
    </source>
</evidence>
<keyword evidence="9" id="KW-1185">Reference proteome</keyword>
<gene>
    <name evidence="8" type="ORF">LSH36_26g11027</name>
</gene>
<comment type="similarity">
    <text evidence="2">Belongs to the ADIPOR family.</text>
</comment>
<dbReference type="AlphaFoldDB" id="A0AAD9KAI8"/>
<comment type="caution">
    <text evidence="8">The sequence shown here is derived from an EMBL/GenBank/DDBJ whole genome shotgun (WGS) entry which is preliminary data.</text>
</comment>
<evidence type="ECO:0000256" key="5">
    <source>
        <dbReference type="ARBA" id="ARBA00023136"/>
    </source>
</evidence>
<dbReference type="Pfam" id="PF03006">
    <property type="entry name" value="HlyIII"/>
    <property type="match status" value="1"/>
</dbReference>
<evidence type="ECO:0000256" key="1">
    <source>
        <dbReference type="ARBA" id="ARBA00004141"/>
    </source>
</evidence>
<dbReference type="PANTHER" id="PTHR20855:SF3">
    <property type="entry name" value="LD03007P"/>
    <property type="match status" value="1"/>
</dbReference>
<feature type="transmembrane region" description="Helical" evidence="7">
    <location>
        <begin position="189"/>
        <end position="211"/>
    </location>
</feature>
<feature type="transmembrane region" description="Helical" evidence="7">
    <location>
        <begin position="368"/>
        <end position="384"/>
    </location>
</feature>
<keyword evidence="3 7" id="KW-0812">Transmembrane</keyword>
<sequence length="452" mass="49604">MSDLLARPGNASLAIDGTSSSASSVGTSADGTCRRCQMEADVRKRQSQQQRRDGEDFSRKGYYGEGVSQPVNSGQVTSHEDTAGLPKCQHVLHREGAIFETSDDPGEGNGKRSANCGTIPETNRIRNWALKMHKKYARYMNSRARPGAAYVPTVEEHIANMCTHGVLVLPSIIAIFWMIHLASDNLQHFIAVIYGIALVVLFGVSTIFHALSYCGQSTFSFCAFKSSFRATSPFQDNVYLPSPPQLTQECIAPLCHMELINTVVGVVSQAGAAAGGGGAGSAYLVNISVRLEMDSCLVVLLGTLKNLFHIGDRAVIYIFIAASYTPWLTLKEYDGWGLMMLWIVWIAAMLGIYYQYTFHEQYKWLETVFYLAIGVCPSVVCLAMKEKSGIFELAFGGMLYISGVVFFKCDGLIPFAHAIWHCFVTTGAVCHYQAVCTYLLGPHNQITKELTS</sequence>
<dbReference type="InterPro" id="IPR004254">
    <property type="entry name" value="AdipoR/HlyIII-related"/>
</dbReference>
<feature type="compositionally biased region" description="Basic and acidic residues" evidence="6">
    <location>
        <begin position="32"/>
        <end position="59"/>
    </location>
</feature>
<evidence type="ECO:0000256" key="2">
    <source>
        <dbReference type="ARBA" id="ARBA00007018"/>
    </source>
</evidence>
<dbReference type="EMBL" id="JAODUP010000026">
    <property type="protein sequence ID" value="KAK2167601.1"/>
    <property type="molecule type" value="Genomic_DNA"/>
</dbReference>
<evidence type="ECO:0000256" key="7">
    <source>
        <dbReference type="SAM" id="Phobius"/>
    </source>
</evidence>